<comment type="caution">
    <text evidence="5">The sequence shown here is derived from an EMBL/GenBank/DDBJ whole genome shotgun (WGS) entry which is preliminary data.</text>
</comment>
<dbReference type="PANTHER" id="PTHR39183:SF1">
    <property type="entry name" value="SPORE COAT PROTEIN F-LIKE PROTEIN YHCQ"/>
    <property type="match status" value="1"/>
</dbReference>
<keyword evidence="6" id="KW-1185">Reference proteome</keyword>
<accession>A0ABU4JRV5</accession>
<sequence>MSWIDNLLGTDSDDQNNSGSLNDKDIALDMLISSKMDISSLAKTITETTNPQLRQLLSAQLTNCINQHFRLSDMAINKQWYNAYANPQQQVQQDVKELQNLSQQNQQDQQSNQSQQ</sequence>
<evidence type="ECO:0000313" key="5">
    <source>
        <dbReference type="EMBL" id="MDW8800862.1"/>
    </source>
</evidence>
<protein>
    <submittedName>
        <fullName evidence="5">Spore coat protein</fullName>
    </submittedName>
</protein>
<dbReference type="Pfam" id="PF07875">
    <property type="entry name" value="Coat_F"/>
    <property type="match status" value="1"/>
</dbReference>
<dbReference type="InterPro" id="IPR012851">
    <property type="entry name" value="Spore_coat_CotF-like"/>
</dbReference>
<dbReference type="PANTHER" id="PTHR39183">
    <property type="entry name" value="SPORE COAT PROTEIN F-LIKE PROTEIN YHCQ"/>
    <property type="match status" value="1"/>
</dbReference>
<feature type="region of interest" description="Disordered" evidence="4">
    <location>
        <begin position="1"/>
        <end position="21"/>
    </location>
</feature>
<comment type="subcellular location">
    <subcellularLocation>
        <location evidence="2">Spore coat</location>
    </subcellularLocation>
</comment>
<dbReference type="EMBL" id="JARUJP010000006">
    <property type="protein sequence ID" value="MDW8800862.1"/>
    <property type="molecule type" value="Genomic_DNA"/>
</dbReference>
<dbReference type="RefSeq" id="WP_261672508.1">
    <property type="nucleotide sequence ID" value="NZ_JARUJP010000006.1"/>
</dbReference>
<dbReference type="InterPro" id="IPR012347">
    <property type="entry name" value="Ferritin-like"/>
</dbReference>
<keyword evidence="5" id="KW-0167">Capsid protein</keyword>
<keyword evidence="5" id="KW-0946">Virion</keyword>
<gene>
    <name evidence="5" type="ORF">P8V03_06805</name>
</gene>
<feature type="region of interest" description="Disordered" evidence="4">
    <location>
        <begin position="92"/>
        <end position="116"/>
    </location>
</feature>
<keyword evidence="1" id="KW-0749">Sporulation</keyword>
<name>A0ABU4JRV5_9CLOT</name>
<organism evidence="5 6">
    <name type="scientific">Clostridium tanneri</name>
    <dbReference type="NCBI Taxonomy" id="3037988"/>
    <lineage>
        <taxon>Bacteria</taxon>
        <taxon>Bacillati</taxon>
        <taxon>Bacillota</taxon>
        <taxon>Clostridia</taxon>
        <taxon>Eubacteriales</taxon>
        <taxon>Clostridiaceae</taxon>
        <taxon>Clostridium</taxon>
    </lineage>
</organism>
<comment type="similarity">
    <text evidence="3">Belongs to the CotF family.</text>
</comment>
<dbReference type="Gene3D" id="1.20.1260.10">
    <property type="match status" value="1"/>
</dbReference>
<reference evidence="5 6" key="1">
    <citation type="submission" date="2023-04" db="EMBL/GenBank/DDBJ databases">
        <title>Clostridium tannerae sp. nov., isolated from the fecal material of an alpaca.</title>
        <authorList>
            <person name="Miller S."/>
            <person name="Hendry M."/>
            <person name="King J."/>
            <person name="Sankaranarayanan K."/>
            <person name="Lawson P.A."/>
        </authorList>
    </citation>
    <scope>NUCLEOTIDE SEQUENCE [LARGE SCALE GENOMIC DNA]</scope>
    <source>
        <strain evidence="5 6">A1-XYC3</strain>
    </source>
</reference>
<evidence type="ECO:0000256" key="2">
    <source>
        <dbReference type="ARBA" id="ARBA00024325"/>
    </source>
</evidence>
<evidence type="ECO:0000256" key="1">
    <source>
        <dbReference type="ARBA" id="ARBA00022969"/>
    </source>
</evidence>
<evidence type="ECO:0000256" key="4">
    <source>
        <dbReference type="SAM" id="MobiDB-lite"/>
    </source>
</evidence>
<evidence type="ECO:0000313" key="6">
    <source>
        <dbReference type="Proteomes" id="UP001281656"/>
    </source>
</evidence>
<evidence type="ECO:0000256" key="3">
    <source>
        <dbReference type="ARBA" id="ARBA00024344"/>
    </source>
</evidence>
<dbReference type="Proteomes" id="UP001281656">
    <property type="component" value="Unassembled WGS sequence"/>
</dbReference>
<proteinExistence type="inferred from homology"/>